<dbReference type="Proteomes" id="UP000242133">
    <property type="component" value="Unassembled WGS sequence"/>
</dbReference>
<gene>
    <name evidence="2" type="ORF">CLV44_11773</name>
</gene>
<feature type="domain" description="Abortive phage infection protein C-terminal" evidence="1">
    <location>
        <begin position="34"/>
        <end position="294"/>
    </location>
</feature>
<dbReference type="Pfam" id="PF10592">
    <property type="entry name" value="AIPR"/>
    <property type="match status" value="1"/>
</dbReference>
<proteinExistence type="predicted"/>
<sequence length="352" mass="40109">MPEIPQSYIAVVNAKEFINQLLTGEDGLLNNSIFEENVRAFLGSDNDVNSGIEETLRSENKKKIFSVLNNGITIVAPELTLTPNSKEIDLTNYQIINGCQTSNALFLCQEELDDTVNVIVKFIESPNSDVSTDIISATNSQSQVSKEAFYGLHKKAKLVQKYFEAKNKDALQDGRVYFERRENEYRDHGHQSTRVFDIRESSRAFAAMFLNQPHNAARYVKTIFSSPDIKLFREDDHESLYYCSALAMYKYNTLINGRKIGAPGYNKLRWHIIYLFKWVARGKVEDIYPNSGKASKYTDAIIESLLSDDRSYVKNFERCQEIIEAVGHPSDDALKRGKFTADLRAKAEELLH</sequence>
<evidence type="ECO:0000313" key="2">
    <source>
        <dbReference type="EMBL" id="PSL12544.1"/>
    </source>
</evidence>
<dbReference type="InterPro" id="IPR018891">
    <property type="entry name" value="AIPR_C"/>
</dbReference>
<name>A0A2P8ESW4_9GAMM</name>
<evidence type="ECO:0000259" key="1">
    <source>
        <dbReference type="Pfam" id="PF10592"/>
    </source>
</evidence>
<organism evidence="2 3">
    <name type="scientific">Marinobacterium halophilum</name>
    <dbReference type="NCBI Taxonomy" id="267374"/>
    <lineage>
        <taxon>Bacteria</taxon>
        <taxon>Pseudomonadati</taxon>
        <taxon>Pseudomonadota</taxon>
        <taxon>Gammaproteobacteria</taxon>
        <taxon>Oceanospirillales</taxon>
        <taxon>Oceanospirillaceae</taxon>
        <taxon>Marinobacterium</taxon>
    </lineage>
</organism>
<keyword evidence="3" id="KW-1185">Reference proteome</keyword>
<protein>
    <submittedName>
        <fullName evidence="2">AIPR protein</fullName>
    </submittedName>
</protein>
<reference evidence="2 3" key="1">
    <citation type="submission" date="2018-03" db="EMBL/GenBank/DDBJ databases">
        <title>Genomic Encyclopedia of Archaeal and Bacterial Type Strains, Phase II (KMG-II): from individual species to whole genera.</title>
        <authorList>
            <person name="Goeker M."/>
        </authorList>
    </citation>
    <scope>NUCLEOTIDE SEQUENCE [LARGE SCALE GENOMIC DNA]</scope>
    <source>
        <strain evidence="2 3">DSM 17586</strain>
    </source>
</reference>
<dbReference type="EMBL" id="PYGI01000017">
    <property type="protein sequence ID" value="PSL12544.1"/>
    <property type="molecule type" value="Genomic_DNA"/>
</dbReference>
<dbReference type="RefSeq" id="WP_211298140.1">
    <property type="nucleotide sequence ID" value="NZ_PYGI01000017.1"/>
</dbReference>
<dbReference type="AlphaFoldDB" id="A0A2P8ESW4"/>
<accession>A0A2P8ESW4</accession>
<comment type="caution">
    <text evidence="2">The sequence shown here is derived from an EMBL/GenBank/DDBJ whole genome shotgun (WGS) entry which is preliminary data.</text>
</comment>
<evidence type="ECO:0000313" key="3">
    <source>
        <dbReference type="Proteomes" id="UP000242133"/>
    </source>
</evidence>